<evidence type="ECO:0000313" key="1">
    <source>
        <dbReference type="EMBL" id="KZS17687.1"/>
    </source>
</evidence>
<evidence type="ECO:0000313" key="2">
    <source>
        <dbReference type="Proteomes" id="UP000076858"/>
    </source>
</evidence>
<protein>
    <submittedName>
        <fullName evidence="1">Uncharacterized protein</fullName>
    </submittedName>
</protein>
<organism evidence="1 2">
    <name type="scientific">Daphnia magna</name>
    <dbReference type="NCBI Taxonomy" id="35525"/>
    <lineage>
        <taxon>Eukaryota</taxon>
        <taxon>Metazoa</taxon>
        <taxon>Ecdysozoa</taxon>
        <taxon>Arthropoda</taxon>
        <taxon>Crustacea</taxon>
        <taxon>Branchiopoda</taxon>
        <taxon>Diplostraca</taxon>
        <taxon>Cladocera</taxon>
        <taxon>Anomopoda</taxon>
        <taxon>Daphniidae</taxon>
        <taxon>Daphnia</taxon>
    </lineage>
</organism>
<dbReference type="AlphaFoldDB" id="A0A165AI45"/>
<accession>A0A165AI45</accession>
<comment type="caution">
    <text evidence="1">The sequence shown here is derived from an EMBL/GenBank/DDBJ whole genome shotgun (WGS) entry which is preliminary data.</text>
</comment>
<proteinExistence type="predicted"/>
<reference evidence="1 2" key="1">
    <citation type="submission" date="2016-03" db="EMBL/GenBank/DDBJ databases">
        <title>EvidentialGene: Evidence-directed Construction of Genes on Genomes.</title>
        <authorList>
            <person name="Gilbert D.G."/>
            <person name="Choi J.-H."/>
            <person name="Mockaitis K."/>
            <person name="Colbourne J."/>
            <person name="Pfrender M."/>
        </authorList>
    </citation>
    <scope>NUCLEOTIDE SEQUENCE [LARGE SCALE GENOMIC DNA]</scope>
    <source>
        <strain evidence="1 2">Xinb3</strain>
        <tissue evidence="1">Complete organism</tissue>
    </source>
</reference>
<name>A0A165AI45_9CRUS</name>
<keyword evidence="2" id="KW-1185">Reference proteome</keyword>
<dbReference type="EMBL" id="LRGB01000626">
    <property type="protein sequence ID" value="KZS17687.1"/>
    <property type="molecule type" value="Genomic_DNA"/>
</dbReference>
<dbReference type="Proteomes" id="UP000076858">
    <property type="component" value="Unassembled WGS sequence"/>
</dbReference>
<sequence length="76" mass="8956">MIYREKTVADLTKPASIADNETRQRTHTYTHTHIRRKILNIPAQLIITETFIYSKSIFKKKIIIRLPKFNEIKDGS</sequence>
<gene>
    <name evidence="1" type="ORF">APZ42_016595</name>
</gene>